<dbReference type="InterPro" id="IPR003477">
    <property type="entry name" value="PemK-like"/>
</dbReference>
<dbReference type="Proteomes" id="UP001596297">
    <property type="component" value="Unassembled WGS sequence"/>
</dbReference>
<dbReference type="SUPFAM" id="SSF50118">
    <property type="entry name" value="Cell growth inhibitor/plasmid maintenance toxic component"/>
    <property type="match status" value="1"/>
</dbReference>
<proteinExistence type="predicted"/>
<comment type="caution">
    <text evidence="1">The sequence shown here is derived from an EMBL/GenBank/DDBJ whole genome shotgun (WGS) entry which is preliminary data.</text>
</comment>
<dbReference type="RefSeq" id="WP_380083357.1">
    <property type="nucleotide sequence ID" value="NZ_JBHSWD010000001.1"/>
</dbReference>
<dbReference type="InterPro" id="IPR011067">
    <property type="entry name" value="Plasmid_toxin/cell-grow_inhib"/>
</dbReference>
<sequence>MVGEYVPDAGHLVWLNFTPQAGHEQGGRRPALVLSPAVYNGATGLMQACPVTSRVKGYPFEVALPDDVGVSGVVLADHCRSLDWRSRKVEFIGEAPARVLAEVQGKLGVLLGILGDSAGSTL</sequence>
<evidence type="ECO:0000313" key="1">
    <source>
        <dbReference type="EMBL" id="MFC6592333.1"/>
    </source>
</evidence>
<dbReference type="GO" id="GO:0016787">
    <property type="term" value="F:hydrolase activity"/>
    <property type="evidence" value="ECO:0007669"/>
    <property type="project" value="UniProtKB-KW"/>
</dbReference>
<dbReference type="PANTHER" id="PTHR33988">
    <property type="entry name" value="ENDORIBONUCLEASE MAZF-RELATED"/>
    <property type="match status" value="1"/>
</dbReference>
<dbReference type="EC" id="3.1.27.-" evidence="1"/>
<dbReference type="Gene3D" id="2.30.30.110">
    <property type="match status" value="1"/>
</dbReference>
<protein>
    <submittedName>
        <fullName evidence="1">Endoribonuclease MazF</fullName>
        <ecNumber evidence="1">3.1.27.-</ecNumber>
    </submittedName>
</protein>
<keyword evidence="1" id="KW-0378">Hydrolase</keyword>
<organism evidence="1 2">
    <name type="scientific">Deinococcus lacus</name>
    <dbReference type="NCBI Taxonomy" id="392561"/>
    <lineage>
        <taxon>Bacteria</taxon>
        <taxon>Thermotogati</taxon>
        <taxon>Deinococcota</taxon>
        <taxon>Deinococci</taxon>
        <taxon>Deinococcales</taxon>
        <taxon>Deinococcaceae</taxon>
        <taxon>Deinococcus</taxon>
    </lineage>
</organism>
<dbReference type="Pfam" id="PF02452">
    <property type="entry name" value="PemK_toxin"/>
    <property type="match status" value="1"/>
</dbReference>
<accession>A0ABW1YDE7</accession>
<keyword evidence="2" id="KW-1185">Reference proteome</keyword>
<dbReference type="PANTHER" id="PTHR33988:SF3">
    <property type="entry name" value="ENDORIBONUCLEASE TOXIN CHPB-RELATED"/>
    <property type="match status" value="1"/>
</dbReference>
<dbReference type="EMBL" id="JBHSWD010000001">
    <property type="protein sequence ID" value="MFC6592333.1"/>
    <property type="molecule type" value="Genomic_DNA"/>
</dbReference>
<reference evidence="2" key="1">
    <citation type="journal article" date="2019" name="Int. J. Syst. Evol. Microbiol.">
        <title>The Global Catalogue of Microorganisms (GCM) 10K type strain sequencing project: providing services to taxonomists for standard genome sequencing and annotation.</title>
        <authorList>
            <consortium name="The Broad Institute Genomics Platform"/>
            <consortium name="The Broad Institute Genome Sequencing Center for Infectious Disease"/>
            <person name="Wu L."/>
            <person name="Ma J."/>
        </authorList>
    </citation>
    <scope>NUCLEOTIDE SEQUENCE [LARGE SCALE GENOMIC DNA]</scope>
    <source>
        <strain evidence="2">CGMCC 1.15772</strain>
    </source>
</reference>
<name>A0ABW1YDE7_9DEIO</name>
<dbReference type="NCBIfam" id="NF007386">
    <property type="entry name" value="PRK09907.1"/>
    <property type="match status" value="1"/>
</dbReference>
<evidence type="ECO:0000313" key="2">
    <source>
        <dbReference type="Proteomes" id="UP001596297"/>
    </source>
</evidence>
<gene>
    <name evidence="1" type="primary">mazF</name>
    <name evidence="1" type="ORF">ACFP81_10235</name>
</gene>